<reference evidence="2" key="1">
    <citation type="submission" date="2020-08" db="EMBL/GenBank/DDBJ databases">
        <authorList>
            <person name="Cejkova D."/>
            <person name="Kubasova T."/>
            <person name="Jahodarova E."/>
            <person name="Rychlik I."/>
        </authorList>
    </citation>
    <scope>NUCLEOTIDE SEQUENCE</scope>
    <source>
        <strain evidence="2">An836</strain>
    </source>
</reference>
<feature type="transmembrane region" description="Helical" evidence="1">
    <location>
        <begin position="6"/>
        <end position="27"/>
    </location>
</feature>
<keyword evidence="1" id="KW-1133">Transmembrane helix</keyword>
<dbReference type="EMBL" id="JACLYU010000010">
    <property type="protein sequence ID" value="MBM6699886.1"/>
    <property type="molecule type" value="Genomic_DNA"/>
</dbReference>
<sequence>MQLANIISAVISAIGSIGSGAGIASIFQSHRSNTLAETGNQIAQEGNREAGKANELAEQANQIAEHANQIGKRTLDASLDQSEYDWRVRTDEHDGIALVIMNDCAWAGRQVAVTVLSGENRITGAVFDQIPGFGKESIDLSGALEQRLERSASVAWNRRMNMRVRVSIDVHIKWVTELGMHRSQVVHQTIDCTHLLA</sequence>
<evidence type="ECO:0000256" key="1">
    <source>
        <dbReference type="SAM" id="Phobius"/>
    </source>
</evidence>
<reference evidence="2" key="2">
    <citation type="journal article" date="2021" name="Sci. Rep.">
        <title>The distribution of antibiotic resistance genes in chicken gut microbiota commensals.</title>
        <authorList>
            <person name="Juricova H."/>
            <person name="Matiasovicova J."/>
            <person name="Kubasova T."/>
            <person name="Cejkova D."/>
            <person name="Rychlik I."/>
        </authorList>
    </citation>
    <scope>NUCLEOTIDE SEQUENCE</scope>
    <source>
        <strain evidence="2">An836</strain>
    </source>
</reference>
<accession>A0A938WXU9</accession>
<comment type="caution">
    <text evidence="2">The sequence shown here is derived from an EMBL/GenBank/DDBJ whole genome shotgun (WGS) entry which is preliminary data.</text>
</comment>
<evidence type="ECO:0000313" key="3">
    <source>
        <dbReference type="Proteomes" id="UP000718821"/>
    </source>
</evidence>
<dbReference type="RefSeq" id="WP_204468987.1">
    <property type="nucleotide sequence ID" value="NZ_JACLYU010000010.1"/>
</dbReference>
<keyword evidence="3" id="KW-1185">Reference proteome</keyword>
<organism evidence="2 3">
    <name type="scientific">Bifidobacterium pullorum subsp. saeculare</name>
    <dbReference type="NCBI Taxonomy" id="78257"/>
    <lineage>
        <taxon>Bacteria</taxon>
        <taxon>Bacillati</taxon>
        <taxon>Actinomycetota</taxon>
        <taxon>Actinomycetes</taxon>
        <taxon>Bifidobacteriales</taxon>
        <taxon>Bifidobacteriaceae</taxon>
        <taxon>Bifidobacterium</taxon>
    </lineage>
</organism>
<proteinExistence type="predicted"/>
<keyword evidence="1" id="KW-0812">Transmembrane</keyword>
<protein>
    <submittedName>
        <fullName evidence="2">Uncharacterized protein</fullName>
    </submittedName>
</protein>
<keyword evidence="1" id="KW-0472">Membrane</keyword>
<evidence type="ECO:0000313" key="2">
    <source>
        <dbReference type="EMBL" id="MBM6699886.1"/>
    </source>
</evidence>
<dbReference type="AlphaFoldDB" id="A0A938WXU9"/>
<dbReference type="Proteomes" id="UP000718821">
    <property type="component" value="Unassembled WGS sequence"/>
</dbReference>
<gene>
    <name evidence="2" type="ORF">H7U32_06110</name>
</gene>
<name>A0A938WXU9_9BIFI</name>